<keyword evidence="2" id="KW-1185">Reference proteome</keyword>
<dbReference type="Proteomes" id="UP001431783">
    <property type="component" value="Unassembled WGS sequence"/>
</dbReference>
<dbReference type="EMBL" id="JARQZJ010000061">
    <property type="protein sequence ID" value="KAK9879129.1"/>
    <property type="molecule type" value="Genomic_DNA"/>
</dbReference>
<gene>
    <name evidence="1" type="ORF">WA026_003973</name>
</gene>
<dbReference type="AlphaFoldDB" id="A0AAW1UEP8"/>
<evidence type="ECO:0000313" key="2">
    <source>
        <dbReference type="Proteomes" id="UP001431783"/>
    </source>
</evidence>
<protein>
    <submittedName>
        <fullName evidence="1">Uncharacterized protein</fullName>
    </submittedName>
</protein>
<evidence type="ECO:0000313" key="1">
    <source>
        <dbReference type="EMBL" id="KAK9879129.1"/>
    </source>
</evidence>
<reference evidence="1 2" key="1">
    <citation type="submission" date="2023-03" db="EMBL/GenBank/DDBJ databases">
        <title>Genome insight into feeding habits of ladybird beetles.</title>
        <authorList>
            <person name="Li H.-S."/>
            <person name="Huang Y.-H."/>
            <person name="Pang H."/>
        </authorList>
    </citation>
    <scope>NUCLEOTIDE SEQUENCE [LARGE SCALE GENOMIC DNA]</scope>
    <source>
        <strain evidence="1">SYSU_2023b</strain>
        <tissue evidence="1">Whole body</tissue>
    </source>
</reference>
<comment type="caution">
    <text evidence="1">The sequence shown here is derived from an EMBL/GenBank/DDBJ whole genome shotgun (WGS) entry which is preliminary data.</text>
</comment>
<proteinExistence type="predicted"/>
<accession>A0AAW1UEP8</accession>
<name>A0AAW1UEP8_9CUCU</name>
<sequence>MISLLARCEKTPSGLVVADHFWDNSATCVHAPIYDQSMLLSTFKTMPCYCIIELHTSCARLITLVRPSDNEASGHTVRTKRGLSPESPVRFLSDMLAINGILMDALIHLVKMSLMFS</sequence>
<organism evidence="1 2">
    <name type="scientific">Henosepilachna vigintioctopunctata</name>
    <dbReference type="NCBI Taxonomy" id="420089"/>
    <lineage>
        <taxon>Eukaryota</taxon>
        <taxon>Metazoa</taxon>
        <taxon>Ecdysozoa</taxon>
        <taxon>Arthropoda</taxon>
        <taxon>Hexapoda</taxon>
        <taxon>Insecta</taxon>
        <taxon>Pterygota</taxon>
        <taxon>Neoptera</taxon>
        <taxon>Endopterygota</taxon>
        <taxon>Coleoptera</taxon>
        <taxon>Polyphaga</taxon>
        <taxon>Cucujiformia</taxon>
        <taxon>Coccinelloidea</taxon>
        <taxon>Coccinellidae</taxon>
        <taxon>Epilachninae</taxon>
        <taxon>Epilachnini</taxon>
        <taxon>Henosepilachna</taxon>
    </lineage>
</organism>